<feature type="region of interest" description="Disordered" evidence="1">
    <location>
        <begin position="159"/>
        <end position="179"/>
    </location>
</feature>
<reference evidence="3 4" key="1">
    <citation type="submission" date="2018-08" db="EMBL/GenBank/DDBJ databases">
        <title>Henriciella mobilis sp. nov., isolated from seawater.</title>
        <authorList>
            <person name="Cheng H."/>
            <person name="Wu Y.-H."/>
            <person name="Xu X.-W."/>
            <person name="Guo L.-L."/>
        </authorList>
    </citation>
    <scope>NUCLEOTIDE SEQUENCE [LARGE SCALE GENOMIC DNA]</scope>
    <source>
        <strain evidence="3 4">CCUG67844</strain>
    </source>
</reference>
<proteinExistence type="predicted"/>
<evidence type="ECO:0000313" key="4">
    <source>
        <dbReference type="Proteomes" id="UP000265845"/>
    </source>
</evidence>
<keyword evidence="4" id="KW-1185">Reference proteome</keyword>
<evidence type="ECO:0000256" key="1">
    <source>
        <dbReference type="SAM" id="MobiDB-lite"/>
    </source>
</evidence>
<organism evidence="3 4">
    <name type="scientific">Henriciella algicola</name>
    <dbReference type="NCBI Taxonomy" id="1608422"/>
    <lineage>
        <taxon>Bacteria</taxon>
        <taxon>Pseudomonadati</taxon>
        <taxon>Pseudomonadota</taxon>
        <taxon>Alphaproteobacteria</taxon>
        <taxon>Hyphomonadales</taxon>
        <taxon>Hyphomonadaceae</taxon>
        <taxon>Henriciella</taxon>
    </lineage>
</organism>
<keyword evidence="2" id="KW-0472">Membrane</keyword>
<comment type="caution">
    <text evidence="3">The sequence shown here is derived from an EMBL/GenBank/DDBJ whole genome shotgun (WGS) entry which is preliminary data.</text>
</comment>
<evidence type="ECO:0000256" key="2">
    <source>
        <dbReference type="SAM" id="Phobius"/>
    </source>
</evidence>
<accession>A0A399RH36</accession>
<protein>
    <submittedName>
        <fullName evidence="3">Uncharacterized protein</fullName>
    </submittedName>
</protein>
<dbReference type="Proteomes" id="UP000265845">
    <property type="component" value="Unassembled WGS sequence"/>
</dbReference>
<sequence length="179" mass="19233">MLTCNGELYLSFADVTGLHFGEMTVRQTHSAWLDIETGETRHRIGCNAPRGDQNNEQFLALCRAIVAEVAEKKPDLTMKVGVGGGARWTLFLLGLAMIAAGIVGMVFSQEARRGMELFALAAGGGFALFGLLLAFMWRPGAGILVLNSDQARAHLAARSLNPDPAEAEKQAETDEDNKG</sequence>
<gene>
    <name evidence="3" type="ORF">D1222_01380</name>
</gene>
<keyword evidence="2" id="KW-0812">Transmembrane</keyword>
<evidence type="ECO:0000313" key="3">
    <source>
        <dbReference type="EMBL" id="RIJ30950.1"/>
    </source>
</evidence>
<keyword evidence="2" id="KW-1133">Transmembrane helix</keyword>
<dbReference type="EMBL" id="QWGA01000003">
    <property type="protein sequence ID" value="RIJ30950.1"/>
    <property type="molecule type" value="Genomic_DNA"/>
</dbReference>
<feature type="transmembrane region" description="Helical" evidence="2">
    <location>
        <begin position="88"/>
        <end position="108"/>
    </location>
</feature>
<name>A0A399RH36_9PROT</name>
<feature type="transmembrane region" description="Helical" evidence="2">
    <location>
        <begin position="117"/>
        <end position="137"/>
    </location>
</feature>
<dbReference type="AlphaFoldDB" id="A0A399RH36"/>
<feature type="compositionally biased region" description="Basic and acidic residues" evidence="1">
    <location>
        <begin position="166"/>
        <end position="179"/>
    </location>
</feature>